<dbReference type="EC" id="3.2.1.51" evidence="2"/>
<organism evidence="7 8">
    <name type="scientific">Cohnella hongkongensis</name>
    <dbReference type="NCBI Taxonomy" id="178337"/>
    <lineage>
        <taxon>Bacteria</taxon>
        <taxon>Bacillati</taxon>
        <taxon>Bacillota</taxon>
        <taxon>Bacilli</taxon>
        <taxon>Bacillales</taxon>
        <taxon>Paenibacillaceae</taxon>
        <taxon>Cohnella</taxon>
    </lineage>
</organism>
<dbReference type="RefSeq" id="WP_378100696.1">
    <property type="nucleotide sequence ID" value="NZ_JBHSEP010000022.1"/>
</dbReference>
<comment type="similarity">
    <text evidence="1">Belongs to the glycosyl hydrolase 29 family.</text>
</comment>
<dbReference type="Proteomes" id="UP001596028">
    <property type="component" value="Unassembled WGS sequence"/>
</dbReference>
<evidence type="ECO:0000313" key="7">
    <source>
        <dbReference type="EMBL" id="MFC4601053.1"/>
    </source>
</evidence>
<keyword evidence="5" id="KW-0326">Glycosidase</keyword>
<dbReference type="InterPro" id="IPR017853">
    <property type="entry name" value="GH"/>
</dbReference>
<keyword evidence="4" id="KW-0378">Hydrolase</keyword>
<dbReference type="SMART" id="SM00812">
    <property type="entry name" value="Alpha_L_fucos"/>
    <property type="match status" value="1"/>
</dbReference>
<dbReference type="InterPro" id="IPR000933">
    <property type="entry name" value="Glyco_hydro_29"/>
</dbReference>
<dbReference type="EMBL" id="JBHSEP010000022">
    <property type="protein sequence ID" value="MFC4601053.1"/>
    <property type="molecule type" value="Genomic_DNA"/>
</dbReference>
<evidence type="ECO:0000256" key="3">
    <source>
        <dbReference type="ARBA" id="ARBA00022729"/>
    </source>
</evidence>
<proteinExistence type="inferred from homology"/>
<dbReference type="PANTHER" id="PTHR10030:SF37">
    <property type="entry name" value="ALPHA-L-FUCOSIDASE-RELATED"/>
    <property type="match status" value="1"/>
</dbReference>
<dbReference type="PROSITE" id="PS50022">
    <property type="entry name" value="FA58C_3"/>
    <property type="match status" value="1"/>
</dbReference>
<evidence type="ECO:0000256" key="1">
    <source>
        <dbReference type="ARBA" id="ARBA00007951"/>
    </source>
</evidence>
<keyword evidence="8" id="KW-1185">Reference proteome</keyword>
<accession>A0ABV9FGE8</accession>
<evidence type="ECO:0000259" key="6">
    <source>
        <dbReference type="PROSITE" id="PS50022"/>
    </source>
</evidence>
<dbReference type="Pfam" id="PF00754">
    <property type="entry name" value="F5_F8_type_C"/>
    <property type="match status" value="1"/>
</dbReference>
<dbReference type="Gene3D" id="2.60.120.260">
    <property type="entry name" value="Galactose-binding domain-like"/>
    <property type="match status" value="1"/>
</dbReference>
<evidence type="ECO:0000256" key="5">
    <source>
        <dbReference type="ARBA" id="ARBA00023295"/>
    </source>
</evidence>
<gene>
    <name evidence="7" type="ORF">ACFO3S_22620</name>
</gene>
<evidence type="ECO:0000256" key="2">
    <source>
        <dbReference type="ARBA" id="ARBA00012662"/>
    </source>
</evidence>
<dbReference type="Pfam" id="PF01120">
    <property type="entry name" value="Alpha_L_fucos"/>
    <property type="match status" value="1"/>
</dbReference>
<sequence>MGVTVREAATIAPSPRQLAWQELEFYAFIHFTVNTFTDREWGLGDESPSVFQPTGLDAGQWVEACLAAGMKGLILTCKHHDGFCLWPSAYTEHSVKNSPWRNGGGDLVREVSDACRKAGLKFGIYVSPWDRHEPSYGDSAAYNAFFVNQLRELLTGYGELFCVWFDGACGEGPNGKRQSYDWDAYYGIIRELQPNAVISVCGPDVRWCGNEAGHTRSSEWSVVPATMRDNEKIQANSQQVDDGEFAKRVGSSEEDLGSRAVLAAADEAIWYPAETNTSIRPGWFYHAAEDDRVKTADELTELYERTVGGNSTFLLNLPPDKRGLIHENDVARMKELGERIRRTYGADLAAGASVIGTEGKDAEHGAGRLTDGDRSTFWQAPKGVEQAEFVIDLGSELAFDRFVLAENIREGQRIERFRLEASSGDGRWRPLYEGTVVGYKKICQFAETSASRLRLTIEESRWSPTLTMIGVHRSAHGD</sequence>
<dbReference type="PANTHER" id="PTHR10030">
    <property type="entry name" value="ALPHA-L-FUCOSIDASE"/>
    <property type="match status" value="1"/>
</dbReference>
<dbReference type="InterPro" id="IPR008979">
    <property type="entry name" value="Galactose-bd-like_sf"/>
</dbReference>
<dbReference type="Gene3D" id="3.20.20.80">
    <property type="entry name" value="Glycosidases"/>
    <property type="match status" value="1"/>
</dbReference>
<protein>
    <recommendedName>
        <fullName evidence="2">alpha-L-fucosidase</fullName>
        <ecNumber evidence="2">3.2.1.51</ecNumber>
    </recommendedName>
</protein>
<name>A0ABV9FGE8_9BACL</name>
<comment type="caution">
    <text evidence="7">The sequence shown here is derived from an EMBL/GenBank/DDBJ whole genome shotgun (WGS) entry which is preliminary data.</text>
</comment>
<keyword evidence="3" id="KW-0732">Signal</keyword>
<dbReference type="SUPFAM" id="SSF51445">
    <property type="entry name" value="(Trans)glycosidases"/>
    <property type="match status" value="1"/>
</dbReference>
<dbReference type="InterPro" id="IPR000421">
    <property type="entry name" value="FA58C"/>
</dbReference>
<reference evidence="8" key="1">
    <citation type="journal article" date="2019" name="Int. J. Syst. Evol. Microbiol.">
        <title>The Global Catalogue of Microorganisms (GCM) 10K type strain sequencing project: providing services to taxonomists for standard genome sequencing and annotation.</title>
        <authorList>
            <consortium name="The Broad Institute Genomics Platform"/>
            <consortium name="The Broad Institute Genome Sequencing Center for Infectious Disease"/>
            <person name="Wu L."/>
            <person name="Ma J."/>
        </authorList>
    </citation>
    <scope>NUCLEOTIDE SEQUENCE [LARGE SCALE GENOMIC DNA]</scope>
    <source>
        <strain evidence="8">CCUG 49571</strain>
    </source>
</reference>
<feature type="domain" description="F5/8 type C" evidence="6">
    <location>
        <begin position="331"/>
        <end position="431"/>
    </location>
</feature>
<dbReference type="SUPFAM" id="SSF49785">
    <property type="entry name" value="Galactose-binding domain-like"/>
    <property type="match status" value="1"/>
</dbReference>
<evidence type="ECO:0000313" key="8">
    <source>
        <dbReference type="Proteomes" id="UP001596028"/>
    </source>
</evidence>
<dbReference type="InterPro" id="IPR057739">
    <property type="entry name" value="Glyco_hydro_29_N"/>
</dbReference>
<evidence type="ECO:0000256" key="4">
    <source>
        <dbReference type="ARBA" id="ARBA00022801"/>
    </source>
</evidence>